<dbReference type="Proteomes" id="UP000007635">
    <property type="component" value="Chromosome XVII"/>
</dbReference>
<dbReference type="PRINTS" id="PR00926">
    <property type="entry name" value="MITOCARRIER"/>
</dbReference>
<dbReference type="eggNOG" id="KOG0768">
    <property type="taxonomic scope" value="Eukaryota"/>
</dbReference>
<feature type="transmembrane region" description="Helical" evidence="16">
    <location>
        <begin position="89"/>
        <end position="108"/>
    </location>
</feature>
<dbReference type="Bgee" id="ENSGACG00000009348">
    <property type="expression patterns" value="Expressed in muscle tissue and 12 other cell types or tissues"/>
</dbReference>
<dbReference type="FunCoup" id="G3P410">
    <property type="interactions" value="1177"/>
</dbReference>
<comment type="catalytic activity">
    <reaction evidence="10">
        <text>S-adenosyl-L-homocysteine(out) + S-adenosyl-L-methionine(in) = S-adenosyl-L-homocysteine(in) + S-adenosyl-L-methionine(out)</text>
        <dbReference type="Rhea" id="RHEA:75479"/>
        <dbReference type="ChEBI" id="CHEBI:57856"/>
        <dbReference type="ChEBI" id="CHEBI:59789"/>
    </reaction>
</comment>
<evidence type="ECO:0000256" key="9">
    <source>
        <dbReference type="ARBA" id="ARBA00023136"/>
    </source>
</evidence>
<dbReference type="InterPro" id="IPR018108">
    <property type="entry name" value="MCP_transmembrane"/>
</dbReference>
<dbReference type="AlphaFoldDB" id="G3P410"/>
<keyword evidence="18" id="KW-1185">Reference proteome</keyword>
<dbReference type="OMA" id="IGPRTMW"/>
<evidence type="ECO:0000256" key="5">
    <source>
        <dbReference type="ARBA" id="ARBA00022737"/>
    </source>
</evidence>
<dbReference type="Pfam" id="PF00153">
    <property type="entry name" value="Mito_carr"/>
    <property type="match status" value="3"/>
</dbReference>
<reference evidence="17" key="3">
    <citation type="submission" date="2025-09" db="UniProtKB">
        <authorList>
            <consortium name="Ensembl"/>
        </authorList>
    </citation>
    <scope>IDENTIFICATION</scope>
</reference>
<comment type="similarity">
    <text evidence="2 15">Belongs to the mitochondrial carrier (TC 2.A.29) family.</text>
</comment>
<dbReference type="InterPro" id="IPR023395">
    <property type="entry name" value="MCP_dom_sf"/>
</dbReference>
<accession>G3P410</accession>
<dbReference type="GO" id="GO:0005743">
    <property type="term" value="C:mitochondrial inner membrane"/>
    <property type="evidence" value="ECO:0007669"/>
    <property type="project" value="UniProtKB-SubCell"/>
</dbReference>
<dbReference type="SUPFAM" id="SSF103506">
    <property type="entry name" value="Mitochondrial carrier"/>
    <property type="match status" value="1"/>
</dbReference>
<keyword evidence="5" id="KW-0677">Repeat</keyword>
<dbReference type="PANTHER" id="PTHR45667">
    <property type="entry name" value="S-ADENOSYLMETHIONINE MITOCHONDRIAL CARRIER PROTEIN"/>
    <property type="match status" value="1"/>
</dbReference>
<evidence type="ECO:0000256" key="3">
    <source>
        <dbReference type="ARBA" id="ARBA00022448"/>
    </source>
</evidence>
<evidence type="ECO:0000256" key="16">
    <source>
        <dbReference type="SAM" id="Phobius"/>
    </source>
</evidence>
<dbReference type="FunFam" id="1.50.40.10:FF:000018">
    <property type="entry name" value="S-adenosylmethionine mitochondrial carrier protein-like"/>
    <property type="match status" value="1"/>
</dbReference>
<evidence type="ECO:0000256" key="10">
    <source>
        <dbReference type="ARBA" id="ARBA00035847"/>
    </source>
</evidence>
<evidence type="ECO:0000256" key="1">
    <source>
        <dbReference type="ARBA" id="ARBA00004448"/>
    </source>
</evidence>
<dbReference type="InterPro" id="IPR002067">
    <property type="entry name" value="MCP"/>
</dbReference>
<keyword evidence="9 14" id="KW-0472">Membrane</keyword>
<feature type="transmembrane region" description="Helical" evidence="16">
    <location>
        <begin position="48"/>
        <end position="69"/>
    </location>
</feature>
<keyword evidence="4 14" id="KW-0812">Transmembrane</keyword>
<reference evidence="17 18" key="1">
    <citation type="journal article" date="2021" name="G3 (Bethesda)">
        <title>Improved contiguity of the threespine stickleback genome using long-read sequencing.</title>
        <authorList>
            <person name="Nath S."/>
            <person name="Shaw D.E."/>
            <person name="White M.A."/>
        </authorList>
    </citation>
    <scope>NUCLEOTIDE SEQUENCE [LARGE SCALE GENOMIC DNA]</scope>
    <source>
        <strain evidence="17 18">Lake Benthic</strain>
    </source>
</reference>
<feature type="repeat" description="Solcar" evidence="14">
    <location>
        <begin position="4"/>
        <end position="77"/>
    </location>
</feature>
<evidence type="ECO:0000256" key="8">
    <source>
        <dbReference type="ARBA" id="ARBA00023128"/>
    </source>
</evidence>
<evidence type="ECO:0000256" key="15">
    <source>
        <dbReference type="RuleBase" id="RU000488"/>
    </source>
</evidence>
<sequence>MERREFVASLVAGGCAGMCVDLTLFPLDTVKTRLQSPQGFYKAGGFRGIYAGVPSAAVGSFPNAAAFFVTYEYTKSLLGAGGPLAAVHAAPVAHMLAASLGEIVACLIRVPTEVIKQRTQASPSSTTYHTLLATLREEGVRGLYRGYGSTVLREIPFSLVQFPLWEYLKTLWSRRQGHTLYSWQAAVCGAFAGAVAAVVTTPLDVAKTRIMLAKAGSRARSKRAGLAEHSWTCAHPPGRGSCPHGADPPLWQHLPSLHGSAWMSRACEEHVITAHTAGWTAGSDNIPLVFQ</sequence>
<evidence type="ECO:0000313" key="18">
    <source>
        <dbReference type="Proteomes" id="UP000007635"/>
    </source>
</evidence>
<dbReference type="GO" id="GO:0055085">
    <property type="term" value="P:transmembrane transport"/>
    <property type="evidence" value="ECO:0007669"/>
    <property type="project" value="InterPro"/>
</dbReference>
<feature type="repeat" description="Solcar" evidence="14">
    <location>
        <begin position="89"/>
        <end position="171"/>
    </location>
</feature>
<dbReference type="PROSITE" id="PS50920">
    <property type="entry name" value="SOLCAR"/>
    <property type="match status" value="2"/>
</dbReference>
<dbReference type="InParanoid" id="G3P410"/>
<evidence type="ECO:0000256" key="2">
    <source>
        <dbReference type="ARBA" id="ARBA00006375"/>
    </source>
</evidence>
<keyword evidence="6" id="KW-0999">Mitochondrion inner membrane</keyword>
<dbReference type="Ensembl" id="ENSGACT00000012357.2">
    <property type="protein sequence ID" value="ENSGACP00000012333.2"/>
    <property type="gene ID" value="ENSGACG00000009348.2"/>
</dbReference>
<comment type="subcellular location">
    <subcellularLocation>
        <location evidence="1">Mitochondrion inner membrane</location>
        <topology evidence="1">Multi-pass membrane protein</topology>
    </subcellularLocation>
</comment>
<evidence type="ECO:0000256" key="14">
    <source>
        <dbReference type="PROSITE-ProRule" id="PRU00282"/>
    </source>
</evidence>
<proteinExistence type="inferred from homology"/>
<evidence type="ECO:0000313" key="17">
    <source>
        <dbReference type="Ensembl" id="ENSGACP00000012333.2"/>
    </source>
</evidence>
<organism evidence="17 18">
    <name type="scientific">Gasterosteus aculeatus aculeatus</name>
    <name type="common">three-spined stickleback</name>
    <dbReference type="NCBI Taxonomy" id="481459"/>
    <lineage>
        <taxon>Eukaryota</taxon>
        <taxon>Metazoa</taxon>
        <taxon>Chordata</taxon>
        <taxon>Craniata</taxon>
        <taxon>Vertebrata</taxon>
        <taxon>Euteleostomi</taxon>
        <taxon>Actinopterygii</taxon>
        <taxon>Neopterygii</taxon>
        <taxon>Teleostei</taxon>
        <taxon>Neoteleostei</taxon>
        <taxon>Acanthomorphata</taxon>
        <taxon>Eupercaria</taxon>
        <taxon>Perciformes</taxon>
        <taxon>Cottioidei</taxon>
        <taxon>Gasterosteales</taxon>
        <taxon>Gasterosteidae</taxon>
        <taxon>Gasterosteus</taxon>
    </lineage>
</organism>
<evidence type="ECO:0000256" key="7">
    <source>
        <dbReference type="ARBA" id="ARBA00022989"/>
    </source>
</evidence>
<comment type="function">
    <text evidence="11">Mitochondrial S-adenosyl-L-methionine/S-adenosyl-L-homocysteine antiporter. Mediates the exchange of cytosolic S-adenosyl-L-methionine, the predominant methyl-group donor for macromolecule methylation processes, for mitochondrial S-adenosylhomocysteine(SAH), a by-product of methylation reactions.</text>
</comment>
<dbReference type="Gene3D" id="1.50.40.10">
    <property type="entry name" value="Mitochondrial carrier domain"/>
    <property type="match status" value="1"/>
</dbReference>
<evidence type="ECO:0000256" key="6">
    <source>
        <dbReference type="ARBA" id="ARBA00022792"/>
    </source>
</evidence>
<dbReference type="GeneTree" id="ENSGT00550000074950"/>
<reference evidence="17" key="2">
    <citation type="submission" date="2025-08" db="UniProtKB">
        <authorList>
            <consortium name="Ensembl"/>
        </authorList>
    </citation>
    <scope>IDENTIFICATION</scope>
</reference>
<evidence type="ECO:0000256" key="4">
    <source>
        <dbReference type="ARBA" id="ARBA00022692"/>
    </source>
</evidence>
<keyword evidence="7 16" id="KW-1133">Transmembrane helix</keyword>
<evidence type="ECO:0000256" key="11">
    <source>
        <dbReference type="ARBA" id="ARBA00037638"/>
    </source>
</evidence>
<keyword evidence="8" id="KW-0496">Mitochondrion</keyword>
<protein>
    <recommendedName>
        <fullName evidence="12">Mitochondrial S-adenosylmethionine carrier protein</fullName>
    </recommendedName>
    <alternativeName>
        <fullName evidence="13">Solute carrier family 25 member 26</fullName>
    </alternativeName>
</protein>
<evidence type="ECO:0000256" key="12">
    <source>
        <dbReference type="ARBA" id="ARBA00039950"/>
    </source>
</evidence>
<keyword evidence="3 15" id="KW-0813">Transport</keyword>
<name>G3P410_GASAC</name>
<dbReference type="STRING" id="69293.ENSGACP00000012333"/>
<evidence type="ECO:0000256" key="13">
    <source>
        <dbReference type="ARBA" id="ARBA00041876"/>
    </source>
</evidence>